<organism evidence="1 2">
    <name type="scientific">Apiospora hydei</name>
    <dbReference type="NCBI Taxonomy" id="1337664"/>
    <lineage>
        <taxon>Eukaryota</taxon>
        <taxon>Fungi</taxon>
        <taxon>Dikarya</taxon>
        <taxon>Ascomycota</taxon>
        <taxon>Pezizomycotina</taxon>
        <taxon>Sordariomycetes</taxon>
        <taxon>Xylariomycetidae</taxon>
        <taxon>Amphisphaeriales</taxon>
        <taxon>Apiosporaceae</taxon>
        <taxon>Apiospora</taxon>
    </lineage>
</organism>
<dbReference type="PANTHER" id="PTHR42749:SF8">
    <property type="entry name" value="HSP70 FAMILY PROTEIN (AFU_ORTHOLOGUE AFUA_3G13740)"/>
    <property type="match status" value="1"/>
</dbReference>
<proteinExistence type="predicted"/>
<dbReference type="Gene3D" id="3.30.420.40">
    <property type="match status" value="1"/>
</dbReference>
<dbReference type="GeneID" id="92048812"/>
<dbReference type="RefSeq" id="XP_066665042.1">
    <property type="nucleotide sequence ID" value="XM_066815752.1"/>
</dbReference>
<dbReference type="PANTHER" id="PTHR42749">
    <property type="entry name" value="CELL SHAPE-DETERMINING PROTEIN MREB"/>
    <property type="match status" value="1"/>
</dbReference>
<sequence>MGISLQERQHIALPWYHPQHDVSHQFTPDSPMALADATPSASEQKLVILAIDFGTSNTAIQFVILEPDEIENRAKVSPDRLRPITHYPEDIHNSIGDQMKNQVPTAFLYPPDPEFRDSDPRFGPVKNEGEVDHRNIALFGYEVVDGVHEAADEKPRRNKQPMTEERIECFKLLFQNDPETREIREELQPVVERLQDTRRIPRGSPHVAITADYFTRLLSHAKYQLKVLYHLDKDYKVEIILCVPVVFRLGACMDLQKALAKALCRVKLGGAAFSDKWIPRFSMITEPEAGAQWALKQYPIIEKSSRLLILDSGGGTCDTSLYQTSAGLPLRLAREDAPPTGGLCGSNILNGMFYKHVLRRLQAGATYLEEKRGKTLQEIAQEVTWEQFEQRKRGFNAFEEFPRPQLFKCEGLVSDTEHRFGRNVIRIDHGDISMMFHSCLEKVWALTETQLTMARERERPIKYIIMLGGFSRSESYQIRLKKGVADYNAQYKPQIELLGQGQPIDPTAIAQGAVLRALNKTSEPARTLPSSYGILRHIEDHEDSPDYKYLPAKSNRGRSKFTYLDGKWWFFDRIIWFAQKQYKGDDIGTDWTYSISSDHVFVNSEARLLCEELIFISDMTMESGYLREGRKNKGSRCIGKIVADMTSLRDERLILPEQNGRKQCWRVSIELVVRIKGLNLEVEARYRGEKKGECVVNMAPAFVAFNG</sequence>
<name>A0ABR1VJ22_9PEZI</name>
<dbReference type="SUPFAM" id="SSF53067">
    <property type="entry name" value="Actin-like ATPase domain"/>
    <property type="match status" value="1"/>
</dbReference>
<comment type="caution">
    <text evidence="1">The sequence shown here is derived from an EMBL/GenBank/DDBJ whole genome shotgun (WGS) entry which is preliminary data.</text>
</comment>
<dbReference type="CDD" id="cd10170">
    <property type="entry name" value="ASKHA_NBD_HSP70"/>
    <property type="match status" value="1"/>
</dbReference>
<protein>
    <submittedName>
        <fullName evidence="1">Uncharacterized protein</fullName>
    </submittedName>
</protein>
<evidence type="ECO:0000313" key="2">
    <source>
        <dbReference type="Proteomes" id="UP001433268"/>
    </source>
</evidence>
<reference evidence="1 2" key="1">
    <citation type="submission" date="2023-01" db="EMBL/GenBank/DDBJ databases">
        <title>Analysis of 21 Apiospora genomes using comparative genomics revels a genus with tremendous synthesis potential of carbohydrate active enzymes and secondary metabolites.</title>
        <authorList>
            <person name="Sorensen T."/>
        </authorList>
    </citation>
    <scope>NUCLEOTIDE SEQUENCE [LARGE SCALE GENOMIC DNA]</scope>
    <source>
        <strain evidence="1 2">CBS 114990</strain>
    </source>
</reference>
<dbReference type="InterPro" id="IPR043129">
    <property type="entry name" value="ATPase_NBD"/>
</dbReference>
<accession>A0ABR1VJ22</accession>
<keyword evidence="2" id="KW-1185">Reference proteome</keyword>
<evidence type="ECO:0000313" key="1">
    <source>
        <dbReference type="EMBL" id="KAK8071234.1"/>
    </source>
</evidence>
<dbReference type="Proteomes" id="UP001433268">
    <property type="component" value="Unassembled WGS sequence"/>
</dbReference>
<dbReference type="EMBL" id="JAQQWN010000008">
    <property type="protein sequence ID" value="KAK8071234.1"/>
    <property type="molecule type" value="Genomic_DNA"/>
</dbReference>
<gene>
    <name evidence="1" type="ORF">PG997_011437</name>
</gene>